<dbReference type="Pfam" id="PF00534">
    <property type="entry name" value="Glycos_transf_1"/>
    <property type="match status" value="1"/>
</dbReference>
<name>A0A098GDV8_LEGMI</name>
<evidence type="ECO:0000313" key="3">
    <source>
        <dbReference type="EMBL" id="SCY64103.1"/>
    </source>
</evidence>
<sequence>MNIIIDITRVFRRSIKGKMLTGIDRVAMAYVHHYRHTGQALVRWCGRSWVLSHAASKALFAWLESPTSKFAAMLIIVRGILSFSPPKSEANTFLVNTGHIGLGQSDYLRMMRKWKVKPIFFVHDLIAITYPEFCDPGEDTRHREKMNYILRIASGVITNSEATLQDLIQYSQLTDKPMPRAKVALLASGITAKAPGKRPIEKPYFVILSTIEPRKNHLLLLQIWRSLSQRLGDKTPHLFLIGGRGWECENVVDMLERCQFLKGVVTEIAHCPDTDLINYIHHSQALLTPSFIEGYGLPLIEALTLGVPVIASDLPVFREIAGDVPEYVDSLDGMRWAELILEYTQPDSVRRADQIRRIKEFKKPTWEEHFSKVDAFLTEFASASGVSAKNSTIEIDLLPVK</sequence>
<dbReference type="CDD" id="cd03809">
    <property type="entry name" value="GT4_MtfB-like"/>
    <property type="match status" value="1"/>
</dbReference>
<gene>
    <name evidence="2" type="ORF">LMI_0849</name>
    <name evidence="3" type="ORF">SAMN02982997_02337</name>
</gene>
<dbReference type="HOGENOM" id="CLU_009583_34_0_6"/>
<dbReference type="PANTHER" id="PTHR46401:SF9">
    <property type="entry name" value="MANNOSYLTRANSFERASE A"/>
    <property type="match status" value="1"/>
</dbReference>
<dbReference type="RefSeq" id="WP_064102978.1">
    <property type="nucleotide sequence ID" value="NZ_CP020614.1"/>
</dbReference>
<evidence type="ECO:0000313" key="5">
    <source>
        <dbReference type="Proteomes" id="UP000182998"/>
    </source>
</evidence>
<evidence type="ECO:0000313" key="4">
    <source>
        <dbReference type="Proteomes" id="UP000032414"/>
    </source>
</evidence>
<dbReference type="KEGG" id="tmc:LMI_0849"/>
<dbReference type="Proteomes" id="UP000032414">
    <property type="component" value="Chromosome I"/>
</dbReference>
<dbReference type="PATRIC" id="fig|451.8.peg.395"/>
<dbReference type="SUPFAM" id="SSF53756">
    <property type="entry name" value="UDP-Glycosyltransferase/glycogen phosphorylase"/>
    <property type="match status" value="1"/>
</dbReference>
<dbReference type="PANTHER" id="PTHR46401">
    <property type="entry name" value="GLYCOSYLTRANSFERASE WBBK-RELATED"/>
    <property type="match status" value="1"/>
</dbReference>
<evidence type="ECO:0000313" key="2">
    <source>
        <dbReference type="EMBL" id="CEG60170.1"/>
    </source>
</evidence>
<dbReference type="EMBL" id="LN614830">
    <property type="protein sequence ID" value="CEG60170.1"/>
    <property type="molecule type" value="Genomic_DNA"/>
</dbReference>
<dbReference type="STRING" id="451.B6N58_11190"/>
<dbReference type="InterPro" id="IPR001296">
    <property type="entry name" value="Glyco_trans_1"/>
</dbReference>
<feature type="domain" description="Glycosyl transferase family 1" evidence="1">
    <location>
        <begin position="198"/>
        <end position="323"/>
    </location>
</feature>
<dbReference type="GO" id="GO:0016757">
    <property type="term" value="F:glycosyltransferase activity"/>
    <property type="evidence" value="ECO:0007669"/>
    <property type="project" value="InterPro"/>
</dbReference>
<dbReference type="Proteomes" id="UP000182998">
    <property type="component" value="Unassembled WGS sequence"/>
</dbReference>
<organism evidence="2 4">
    <name type="scientific">Legionella micdadei</name>
    <name type="common">Tatlockia micdadei</name>
    <dbReference type="NCBI Taxonomy" id="451"/>
    <lineage>
        <taxon>Bacteria</taxon>
        <taxon>Pseudomonadati</taxon>
        <taxon>Pseudomonadota</taxon>
        <taxon>Gammaproteobacteria</taxon>
        <taxon>Legionellales</taxon>
        <taxon>Legionellaceae</taxon>
        <taxon>Legionella</taxon>
    </lineage>
</organism>
<reference evidence="2" key="2">
    <citation type="submission" date="2014-09" db="EMBL/GenBank/DDBJ databases">
        <authorList>
            <person name="GOMEZ-VALERO Laura"/>
        </authorList>
    </citation>
    <scope>NUCLEOTIDE SEQUENCE</scope>
    <source>
        <strain evidence="2">ATCC33218</strain>
    </source>
</reference>
<dbReference type="Gene3D" id="3.40.50.2000">
    <property type="entry name" value="Glycogen Phosphorylase B"/>
    <property type="match status" value="1"/>
</dbReference>
<protein>
    <submittedName>
        <fullName evidence="3">Glycosyltransferase involved in cell wall bisynthesis</fullName>
    </submittedName>
    <submittedName>
        <fullName evidence="2">Putative glycosyl transferase</fullName>
    </submittedName>
</protein>
<reference evidence="3 5" key="3">
    <citation type="submission" date="2016-10" db="EMBL/GenBank/DDBJ databases">
        <authorList>
            <person name="Varghese N."/>
            <person name="Submissions S."/>
        </authorList>
    </citation>
    <scope>NUCLEOTIDE SEQUENCE [LARGE SCALE GENOMIC DNA]</scope>
    <source>
        <strain evidence="3 5">ATCC 33218</strain>
    </source>
</reference>
<reference evidence="4" key="1">
    <citation type="submission" date="2014-09" db="EMBL/GenBank/DDBJ databases">
        <authorList>
            <person name="Gomez-Valero L."/>
        </authorList>
    </citation>
    <scope>NUCLEOTIDE SEQUENCE [LARGE SCALE GENOMIC DNA]</scope>
    <source>
        <strain evidence="4">ATCC33218</strain>
    </source>
</reference>
<dbReference type="OrthoDB" id="9764577at2"/>
<keyword evidence="5" id="KW-1185">Reference proteome</keyword>
<keyword evidence="2" id="KW-0808">Transferase</keyword>
<evidence type="ECO:0000259" key="1">
    <source>
        <dbReference type="Pfam" id="PF00534"/>
    </source>
</evidence>
<dbReference type="EMBL" id="FMVN01000012">
    <property type="protein sequence ID" value="SCY64103.1"/>
    <property type="molecule type" value="Genomic_DNA"/>
</dbReference>
<accession>A0A098GDV8</accession>
<dbReference type="AlphaFoldDB" id="A0A098GDV8"/>
<proteinExistence type="predicted"/>